<evidence type="ECO:0000313" key="3">
    <source>
        <dbReference type="EMBL" id="PLW14872.1"/>
    </source>
</evidence>
<proteinExistence type="predicted"/>
<feature type="compositionally biased region" description="Low complexity" evidence="1">
    <location>
        <begin position="150"/>
        <end position="164"/>
    </location>
</feature>
<evidence type="ECO:0000313" key="4">
    <source>
        <dbReference type="Proteomes" id="UP000235388"/>
    </source>
</evidence>
<name>A0A2N5SNQ2_9BASI</name>
<evidence type="ECO:0000256" key="2">
    <source>
        <dbReference type="SAM" id="SignalP"/>
    </source>
</evidence>
<accession>A0A2N5SNQ2</accession>
<organism evidence="3 4">
    <name type="scientific">Puccinia coronata f. sp. avenae</name>
    <dbReference type="NCBI Taxonomy" id="200324"/>
    <lineage>
        <taxon>Eukaryota</taxon>
        <taxon>Fungi</taxon>
        <taxon>Dikarya</taxon>
        <taxon>Basidiomycota</taxon>
        <taxon>Pucciniomycotina</taxon>
        <taxon>Pucciniomycetes</taxon>
        <taxon>Pucciniales</taxon>
        <taxon>Pucciniaceae</taxon>
        <taxon>Puccinia</taxon>
    </lineage>
</organism>
<evidence type="ECO:0000256" key="1">
    <source>
        <dbReference type="SAM" id="MobiDB-lite"/>
    </source>
</evidence>
<keyword evidence="4" id="KW-1185">Reference proteome</keyword>
<feature type="region of interest" description="Disordered" evidence="1">
    <location>
        <begin position="132"/>
        <end position="170"/>
    </location>
</feature>
<feature type="signal peptide" evidence="2">
    <location>
        <begin position="1"/>
        <end position="21"/>
    </location>
</feature>
<dbReference type="AlphaFoldDB" id="A0A2N5SNQ2"/>
<comment type="caution">
    <text evidence="3">The sequence shown here is derived from an EMBL/GenBank/DDBJ whole genome shotgun (WGS) entry which is preliminary data.</text>
</comment>
<evidence type="ECO:0008006" key="5">
    <source>
        <dbReference type="Google" id="ProtNLM"/>
    </source>
</evidence>
<feature type="region of interest" description="Disordered" evidence="1">
    <location>
        <begin position="47"/>
        <end position="66"/>
    </location>
</feature>
<protein>
    <recommendedName>
        <fullName evidence="5">Long chronological lifespan protein 2</fullName>
    </recommendedName>
</protein>
<reference evidence="3 4" key="1">
    <citation type="submission" date="2017-11" db="EMBL/GenBank/DDBJ databases">
        <title>De novo assembly and phasing of dikaryotic genomes from two isolates of Puccinia coronata f. sp. avenae, the causal agent of oat crown rust.</title>
        <authorList>
            <person name="Miller M.E."/>
            <person name="Zhang Y."/>
            <person name="Omidvar V."/>
            <person name="Sperschneider J."/>
            <person name="Schwessinger B."/>
            <person name="Raley C."/>
            <person name="Palmer J.M."/>
            <person name="Garnica D."/>
            <person name="Upadhyaya N."/>
            <person name="Rathjen J."/>
            <person name="Taylor J.M."/>
            <person name="Park R.F."/>
            <person name="Dodds P.N."/>
            <person name="Hirsch C.D."/>
            <person name="Kianian S.F."/>
            <person name="Figueroa M."/>
        </authorList>
    </citation>
    <scope>NUCLEOTIDE SEQUENCE [LARGE SCALE GENOMIC DNA]</scope>
    <source>
        <strain evidence="3">12NC29</strain>
    </source>
</reference>
<dbReference type="EMBL" id="PGCJ01000910">
    <property type="protein sequence ID" value="PLW14872.1"/>
    <property type="molecule type" value="Genomic_DNA"/>
</dbReference>
<dbReference type="Proteomes" id="UP000235388">
    <property type="component" value="Unassembled WGS sequence"/>
</dbReference>
<feature type="compositionally biased region" description="Gly residues" evidence="1">
    <location>
        <begin position="47"/>
        <end position="64"/>
    </location>
</feature>
<feature type="chain" id="PRO_5014736741" description="Long chronological lifespan protein 2" evidence="2">
    <location>
        <begin position="22"/>
        <end position="170"/>
    </location>
</feature>
<sequence length="170" mass="17593">MAQFSRITIAVVLVALQSALAVPLVARQPQSFDQNGNPIFNQNINGGGGFQNNGGGFQNNGGGSNRDFASNGNPWADTPGGEINHCGGYTEGENDFSTAGDCGPHRMPGEFNGAMPGDPWNENPMGAAQKENEFGTNGFGQVREPGEDGNNGAFNSQFGFNNGFGSNGGS</sequence>
<gene>
    <name evidence="3" type="ORF">PCANC_16924</name>
</gene>
<keyword evidence="2" id="KW-0732">Signal</keyword>